<protein>
    <submittedName>
        <fullName evidence="4">Dynein heavy chain 8, axonemal</fullName>
    </submittedName>
</protein>
<dbReference type="PANTHER" id="PTHR46532:SF4">
    <property type="entry name" value="AAA+ ATPASE DOMAIN-CONTAINING PROTEIN"/>
    <property type="match status" value="1"/>
</dbReference>
<proteinExistence type="inferred from homology"/>
<comment type="caution">
    <text evidence="4">The sequence shown here is derived from an EMBL/GenBank/DDBJ whole genome shotgun (WGS) entry which is preliminary data.</text>
</comment>
<feature type="domain" description="Dynein axonemal heavy chain 2/5/8 coiled-coil" evidence="3">
    <location>
        <begin position="280"/>
        <end position="358"/>
    </location>
</feature>
<dbReference type="EMBL" id="BPLR01014997">
    <property type="protein sequence ID" value="GIY72851.1"/>
    <property type="molecule type" value="Genomic_DNA"/>
</dbReference>
<dbReference type="InterPro" id="IPR056759">
    <property type="entry name" value="DYH2-5-8_CC"/>
</dbReference>
<dbReference type="Gene3D" id="1.10.287.2620">
    <property type="match status" value="1"/>
</dbReference>
<organism evidence="4 5">
    <name type="scientific">Caerostris extrusa</name>
    <name type="common">Bark spider</name>
    <name type="synonym">Caerostris bankana</name>
    <dbReference type="NCBI Taxonomy" id="172846"/>
    <lineage>
        <taxon>Eukaryota</taxon>
        <taxon>Metazoa</taxon>
        <taxon>Ecdysozoa</taxon>
        <taxon>Arthropoda</taxon>
        <taxon>Chelicerata</taxon>
        <taxon>Arachnida</taxon>
        <taxon>Araneae</taxon>
        <taxon>Araneomorphae</taxon>
        <taxon>Entelegynae</taxon>
        <taxon>Araneoidea</taxon>
        <taxon>Araneidae</taxon>
        <taxon>Caerostris</taxon>
    </lineage>
</organism>
<comment type="similarity">
    <text evidence="1">Belongs to the dynein heavy chain family.</text>
</comment>
<gene>
    <name evidence="4" type="primary">DNAH8</name>
    <name evidence="4" type="ORF">CEXT_423181</name>
</gene>
<dbReference type="Pfam" id="PF25007">
    <property type="entry name" value="DYH2-5-8_CC"/>
    <property type="match status" value="1"/>
</dbReference>
<reference evidence="4 5" key="1">
    <citation type="submission" date="2021-06" db="EMBL/GenBank/DDBJ databases">
        <title>Caerostris extrusa draft genome.</title>
        <authorList>
            <person name="Kono N."/>
            <person name="Arakawa K."/>
        </authorList>
    </citation>
    <scope>NUCLEOTIDE SEQUENCE [LARGE SCALE GENOMIC DNA]</scope>
</reference>
<accession>A0AAV4VRL3</accession>
<evidence type="ECO:0000259" key="3">
    <source>
        <dbReference type="Pfam" id="PF25007"/>
    </source>
</evidence>
<dbReference type="PANTHER" id="PTHR46532">
    <property type="entry name" value="MALE FERTILITY FACTOR KL5"/>
    <property type="match status" value="1"/>
</dbReference>
<keyword evidence="5" id="KW-1185">Reference proteome</keyword>
<dbReference type="GO" id="GO:0007018">
    <property type="term" value="P:microtubule-based movement"/>
    <property type="evidence" value="ECO:0007669"/>
    <property type="project" value="InterPro"/>
</dbReference>
<evidence type="ECO:0000313" key="4">
    <source>
        <dbReference type="EMBL" id="GIY72851.1"/>
    </source>
</evidence>
<dbReference type="InterPro" id="IPR013602">
    <property type="entry name" value="Dynein_heavy_linker"/>
</dbReference>
<evidence type="ECO:0000256" key="1">
    <source>
        <dbReference type="ARBA" id="ARBA00008887"/>
    </source>
</evidence>
<feature type="domain" description="Dynein heavy chain linker" evidence="2">
    <location>
        <begin position="458"/>
        <end position="646"/>
    </location>
</feature>
<sequence length="649" mass="75997">MFLELQKSILVTKSTETDVEDWEINFTDTLYMMLQDSRSMIELQLNIPDEGKFLLANYDKLLRSKVKMQATDTNSTRLNSLLDDIQNISLFKLPSQPCDPEEFVSYVEDLVIEYILRKKKERLLEHFEILLAKALGKSANKSLDTLSSVFDIQVKRPQKPLQPGEIRLTFHRRVLDLSDLQRHLAFLDSAGKSIQPEISKVYKIFLQFEHVWAQDREKQIQPNISMNHADTKALMKYGGNCCLISLTILTHEEHRITERLLTEVRRWFTLYGNSINRKYLNRANEISDFMHDKDRIINLPVKELSDVQRAMNCFETVQENFIDIDMDLEPIQDAYALLIKFKFPVDPDEHEKAKSLPETLDVLVRKTRAVANELAEKQYDYLETLKTFVETFKVDVAKFDEDYQKRGPMVEGITPEEASQRVDMFSDQLNQLYGRYESYKDGEELFALPVSEYPSLVQSKKDMVLLQKLFTLFNQVMKKITGYFQYTWENVDVQVMTEELTDFQNKCLRLPKGCKDWSYFSILKQRIEDFKETCPLLTRLRNEAMTMNHWKRIEKVCNHKFDDDQSKWTLGTVMEAPLLVFKDDVEDICIAAEKEREIEAKLNQIFAEWAVENLFFSNFKNRGELLLKGTEAGETVVKLEDGLMTLDLF</sequence>
<name>A0AAV4VRL3_CAEEX</name>
<dbReference type="Pfam" id="PF08393">
    <property type="entry name" value="DHC_N2"/>
    <property type="match status" value="1"/>
</dbReference>
<dbReference type="InterPro" id="IPR026983">
    <property type="entry name" value="DHC"/>
</dbReference>
<dbReference type="GO" id="GO:0005858">
    <property type="term" value="C:axonemal dynein complex"/>
    <property type="evidence" value="ECO:0007669"/>
    <property type="project" value="TreeGrafter"/>
</dbReference>
<dbReference type="GO" id="GO:0051959">
    <property type="term" value="F:dynein light intermediate chain binding"/>
    <property type="evidence" value="ECO:0007669"/>
    <property type="project" value="InterPro"/>
</dbReference>
<evidence type="ECO:0000313" key="5">
    <source>
        <dbReference type="Proteomes" id="UP001054945"/>
    </source>
</evidence>
<dbReference type="AlphaFoldDB" id="A0AAV4VRL3"/>
<dbReference type="Proteomes" id="UP001054945">
    <property type="component" value="Unassembled WGS sequence"/>
</dbReference>
<dbReference type="GO" id="GO:0045505">
    <property type="term" value="F:dynein intermediate chain binding"/>
    <property type="evidence" value="ECO:0007669"/>
    <property type="project" value="InterPro"/>
</dbReference>
<evidence type="ECO:0000259" key="2">
    <source>
        <dbReference type="Pfam" id="PF08393"/>
    </source>
</evidence>